<organism evidence="1 2">
    <name type="scientific">Quadrisphaera granulorum</name>
    <dbReference type="NCBI Taxonomy" id="317664"/>
    <lineage>
        <taxon>Bacteria</taxon>
        <taxon>Bacillati</taxon>
        <taxon>Actinomycetota</taxon>
        <taxon>Actinomycetes</taxon>
        <taxon>Kineosporiales</taxon>
        <taxon>Kineosporiaceae</taxon>
        <taxon>Quadrisphaera</taxon>
    </lineage>
</organism>
<dbReference type="EMBL" id="QGDQ01000015">
    <property type="protein sequence ID" value="PWJ53077.1"/>
    <property type="molecule type" value="Genomic_DNA"/>
</dbReference>
<dbReference type="AlphaFoldDB" id="A0A316ASK0"/>
<dbReference type="InterPro" id="IPR038555">
    <property type="entry name" value="Zincin_1_sf"/>
</dbReference>
<keyword evidence="1" id="KW-0645">Protease</keyword>
<keyword evidence="2" id="KW-1185">Reference proteome</keyword>
<proteinExistence type="predicted"/>
<accession>A0A316ASK0</accession>
<dbReference type="OrthoDB" id="4966605at2"/>
<dbReference type="Gene3D" id="3.30.2010.20">
    <property type="match status" value="1"/>
</dbReference>
<comment type="caution">
    <text evidence="1">The sequence shown here is derived from an EMBL/GenBank/DDBJ whole genome shotgun (WGS) entry which is preliminary data.</text>
</comment>
<dbReference type="InterPro" id="IPR010428">
    <property type="entry name" value="Zincin_1"/>
</dbReference>
<dbReference type="CDD" id="cd12954">
    <property type="entry name" value="MMP_TTHA0227_like_1"/>
    <property type="match status" value="1"/>
</dbReference>
<protein>
    <submittedName>
        <fullName evidence="1">Putative Zn-dependent protease with MMP-like domain</fullName>
    </submittedName>
</protein>
<name>A0A316ASK0_9ACTN</name>
<sequence length="122" mass="13906">MPPELPATRTRAERFDDVVLDAVERLERRWAEQMATIEFAVEDVPPGDSASWERPEVALGRFFPATRTQRPRIVLYRRPLETRGTDEADLAALVHEVVVEQVAAAMGMTPEQVDPRYRSDDD</sequence>
<dbReference type="Proteomes" id="UP000245469">
    <property type="component" value="Unassembled WGS sequence"/>
</dbReference>
<evidence type="ECO:0000313" key="2">
    <source>
        <dbReference type="Proteomes" id="UP000245469"/>
    </source>
</evidence>
<dbReference type="Pfam" id="PF06262">
    <property type="entry name" value="Zincin_1"/>
    <property type="match status" value="1"/>
</dbReference>
<dbReference type="GO" id="GO:0008233">
    <property type="term" value="F:peptidase activity"/>
    <property type="evidence" value="ECO:0007669"/>
    <property type="project" value="UniProtKB-KW"/>
</dbReference>
<dbReference type="SUPFAM" id="SSF55486">
    <property type="entry name" value="Metalloproteases ('zincins'), catalytic domain"/>
    <property type="match status" value="1"/>
</dbReference>
<reference evidence="1 2" key="1">
    <citation type="submission" date="2018-03" db="EMBL/GenBank/DDBJ databases">
        <title>Genomic Encyclopedia of Archaeal and Bacterial Type Strains, Phase II (KMG-II): from individual species to whole genera.</title>
        <authorList>
            <person name="Goeker M."/>
        </authorList>
    </citation>
    <scope>NUCLEOTIDE SEQUENCE [LARGE SCALE GENOMIC DNA]</scope>
    <source>
        <strain evidence="1 2">DSM 44889</strain>
    </source>
</reference>
<dbReference type="GO" id="GO:0006508">
    <property type="term" value="P:proteolysis"/>
    <property type="evidence" value="ECO:0007669"/>
    <property type="project" value="UniProtKB-KW"/>
</dbReference>
<keyword evidence="1" id="KW-0378">Hydrolase</keyword>
<evidence type="ECO:0000313" key="1">
    <source>
        <dbReference type="EMBL" id="PWJ53077.1"/>
    </source>
</evidence>
<gene>
    <name evidence="1" type="ORF">BXY45_11595</name>
</gene>